<keyword evidence="5" id="KW-0732">Signal</keyword>
<dbReference type="PANTHER" id="PTHR46237">
    <property type="entry name" value="CYTOCHROME B5 REDUCTASE 4 FAMILY MEMBER"/>
    <property type="match status" value="1"/>
</dbReference>
<dbReference type="GO" id="GO:0004128">
    <property type="term" value="F:cytochrome-b5 reductase activity, acting on NAD(P)H"/>
    <property type="evidence" value="ECO:0007669"/>
    <property type="project" value="TreeGrafter"/>
</dbReference>
<feature type="signal peptide" evidence="5">
    <location>
        <begin position="1"/>
        <end position="16"/>
    </location>
</feature>
<evidence type="ECO:0000313" key="7">
    <source>
        <dbReference type="EMBL" id="PHH74862.1"/>
    </source>
</evidence>
<keyword evidence="3" id="KW-0408">Iron</keyword>
<evidence type="ECO:0000256" key="3">
    <source>
        <dbReference type="ARBA" id="ARBA00023004"/>
    </source>
</evidence>
<dbReference type="SMART" id="SM01117">
    <property type="entry name" value="Cyt-b5"/>
    <property type="match status" value="1"/>
</dbReference>
<proteinExistence type="predicted"/>
<sequence>MGVLGLSLLFASVAFYFHRHPAYRPTVLLQWIGLGSLVPDSARPQEKSGHDETSSSSHSPGDTTTISLQTPSPPTSSHGPDSPTTPKASAVDAPSPEPVPTLQLSDPADRQQAAPTPGPASMMPPPPLPLASKSSKPSPQPYAIPTLPQFPAANSVQRASAAPRGPIPNRIPLSSGLVPPSTRSTPPERPSRKITLKPGRSPLDWARISGPNADLRGLPPETPYLRIPPSLLQKHNGRKGADAWMVLNSRVYNVSPYADYHPGGIPELMRGAGRDGTKLFGDIHPWVNYESMLSACMVGLFVDEPLNGDAINEMDEMD</sequence>
<dbReference type="Pfam" id="PF00173">
    <property type="entry name" value="Cyt-b5"/>
    <property type="match status" value="1"/>
</dbReference>
<dbReference type="InterPro" id="IPR051872">
    <property type="entry name" value="Cytochrome_b5/Flavoprotein_Rdt"/>
</dbReference>
<feature type="compositionally biased region" description="Low complexity" evidence="4">
    <location>
        <begin position="54"/>
        <end position="65"/>
    </location>
</feature>
<gene>
    <name evidence="7" type="ORF">CDD82_4739</name>
</gene>
<evidence type="ECO:0000256" key="5">
    <source>
        <dbReference type="SAM" id="SignalP"/>
    </source>
</evidence>
<name>A0A2C5Z589_9HYPO</name>
<dbReference type="PANTHER" id="PTHR46237:SF1">
    <property type="entry name" value="CYTOCHROME B5 REDUCTASE 4"/>
    <property type="match status" value="1"/>
</dbReference>
<dbReference type="InterPro" id="IPR001199">
    <property type="entry name" value="Cyt_B5-like_heme/steroid-bd"/>
</dbReference>
<dbReference type="GO" id="GO:0046872">
    <property type="term" value="F:metal ion binding"/>
    <property type="evidence" value="ECO:0007669"/>
    <property type="project" value="UniProtKB-KW"/>
</dbReference>
<feature type="compositionally biased region" description="Basic and acidic residues" evidence="4">
    <location>
        <begin position="43"/>
        <end position="53"/>
    </location>
</feature>
<keyword evidence="1" id="KW-0349">Heme</keyword>
<feature type="region of interest" description="Disordered" evidence="4">
    <location>
        <begin position="41"/>
        <end position="204"/>
    </location>
</feature>
<dbReference type="PROSITE" id="PS50255">
    <property type="entry name" value="CYTOCHROME_B5_2"/>
    <property type="match status" value="1"/>
</dbReference>
<protein>
    <recommendedName>
        <fullName evidence="6">Cytochrome b5 heme-binding domain-containing protein</fullName>
    </recommendedName>
</protein>
<evidence type="ECO:0000256" key="1">
    <source>
        <dbReference type="ARBA" id="ARBA00022617"/>
    </source>
</evidence>
<feature type="domain" description="Cytochrome b5 heme-binding" evidence="6">
    <location>
        <begin position="232"/>
        <end position="302"/>
    </location>
</feature>
<dbReference type="Gene3D" id="3.10.120.10">
    <property type="entry name" value="Cytochrome b5-like heme/steroid binding domain"/>
    <property type="match status" value="1"/>
</dbReference>
<feature type="chain" id="PRO_5013310646" description="Cytochrome b5 heme-binding domain-containing protein" evidence="5">
    <location>
        <begin position="17"/>
        <end position="318"/>
    </location>
</feature>
<dbReference type="EMBL" id="NJEU01000405">
    <property type="protein sequence ID" value="PHH74862.1"/>
    <property type="molecule type" value="Genomic_DNA"/>
</dbReference>
<evidence type="ECO:0000313" key="8">
    <source>
        <dbReference type="Proteomes" id="UP000224854"/>
    </source>
</evidence>
<accession>A0A2C5Z589</accession>
<feature type="compositionally biased region" description="Polar residues" evidence="4">
    <location>
        <begin position="66"/>
        <end position="87"/>
    </location>
</feature>
<dbReference type="Proteomes" id="UP000224854">
    <property type="component" value="Unassembled WGS sequence"/>
</dbReference>
<evidence type="ECO:0000256" key="2">
    <source>
        <dbReference type="ARBA" id="ARBA00022723"/>
    </source>
</evidence>
<dbReference type="GO" id="GO:0020037">
    <property type="term" value="F:heme binding"/>
    <property type="evidence" value="ECO:0007669"/>
    <property type="project" value="TreeGrafter"/>
</dbReference>
<dbReference type="OrthoDB" id="432299at2759"/>
<dbReference type="GO" id="GO:0005737">
    <property type="term" value="C:cytoplasm"/>
    <property type="evidence" value="ECO:0007669"/>
    <property type="project" value="TreeGrafter"/>
</dbReference>
<reference evidence="7 8" key="1">
    <citation type="submission" date="2017-06" db="EMBL/GenBank/DDBJ databases">
        <title>Ant-infecting Ophiocordyceps genomes reveal a high diversity of potential behavioral manipulation genes and a possible major role for enterotoxins.</title>
        <authorList>
            <person name="De Bekker C."/>
            <person name="Evans H.C."/>
            <person name="Brachmann A."/>
            <person name="Hughes D.P."/>
        </authorList>
    </citation>
    <scope>NUCLEOTIDE SEQUENCE [LARGE SCALE GENOMIC DNA]</scope>
    <source>
        <strain evidence="7 8">1348a</strain>
    </source>
</reference>
<evidence type="ECO:0000256" key="4">
    <source>
        <dbReference type="SAM" id="MobiDB-lite"/>
    </source>
</evidence>
<comment type="caution">
    <text evidence="7">The sequence shown here is derived from an EMBL/GenBank/DDBJ whole genome shotgun (WGS) entry which is preliminary data.</text>
</comment>
<dbReference type="FunFam" id="3.10.120.10:FF:000001">
    <property type="entry name" value="Cytochrome b5 reductase 4"/>
    <property type="match status" value="1"/>
</dbReference>
<dbReference type="SUPFAM" id="SSF55856">
    <property type="entry name" value="Cytochrome b5-like heme/steroid binding domain"/>
    <property type="match status" value="1"/>
</dbReference>
<dbReference type="AlphaFoldDB" id="A0A2C5Z589"/>
<feature type="compositionally biased region" description="Low complexity" evidence="4">
    <location>
        <begin position="130"/>
        <end position="143"/>
    </location>
</feature>
<keyword evidence="2" id="KW-0479">Metal-binding</keyword>
<dbReference type="InterPro" id="IPR036400">
    <property type="entry name" value="Cyt_B5-like_heme/steroid_sf"/>
</dbReference>
<keyword evidence="8" id="KW-1185">Reference proteome</keyword>
<organism evidence="7 8">
    <name type="scientific">Ophiocordyceps australis</name>
    <dbReference type="NCBI Taxonomy" id="1399860"/>
    <lineage>
        <taxon>Eukaryota</taxon>
        <taxon>Fungi</taxon>
        <taxon>Dikarya</taxon>
        <taxon>Ascomycota</taxon>
        <taxon>Pezizomycotina</taxon>
        <taxon>Sordariomycetes</taxon>
        <taxon>Hypocreomycetidae</taxon>
        <taxon>Hypocreales</taxon>
        <taxon>Ophiocordycipitaceae</taxon>
        <taxon>Ophiocordyceps</taxon>
    </lineage>
</organism>
<feature type="compositionally biased region" description="Pro residues" evidence="4">
    <location>
        <begin position="116"/>
        <end position="129"/>
    </location>
</feature>
<evidence type="ECO:0000259" key="6">
    <source>
        <dbReference type="PROSITE" id="PS50255"/>
    </source>
</evidence>